<accession>A0A427XG74</accession>
<comment type="caution">
    <text evidence="8">The sequence shown here is derived from an EMBL/GenBank/DDBJ whole genome shotgun (WGS) entry which is preliminary data.</text>
</comment>
<keyword evidence="9" id="KW-1185">Reference proteome</keyword>
<dbReference type="GO" id="GO:0016616">
    <property type="term" value="F:oxidoreductase activity, acting on the CH-OH group of donors, NAD or NADP as acceptor"/>
    <property type="evidence" value="ECO:0007669"/>
    <property type="project" value="InterPro"/>
</dbReference>
<dbReference type="FunFam" id="3.40.50.720:FF:000203">
    <property type="entry name" value="D-3-phosphoglycerate dehydrogenase (SerA)"/>
    <property type="match status" value="1"/>
</dbReference>
<dbReference type="InterPro" id="IPR050857">
    <property type="entry name" value="D-2-hydroxyacid_DH"/>
</dbReference>
<evidence type="ECO:0008006" key="10">
    <source>
        <dbReference type="Google" id="ProtNLM"/>
    </source>
</evidence>
<feature type="compositionally biased region" description="Polar residues" evidence="5">
    <location>
        <begin position="1"/>
        <end position="16"/>
    </location>
</feature>
<protein>
    <recommendedName>
        <fullName evidence="10">Phosphoglycerate dehydrogenase</fullName>
    </recommendedName>
</protein>
<dbReference type="STRING" id="105984.A0A427XG74"/>
<keyword evidence="2 4" id="KW-0560">Oxidoreductase</keyword>
<dbReference type="Gene3D" id="3.40.50.720">
    <property type="entry name" value="NAD(P)-binding Rossmann-like Domain"/>
    <property type="match status" value="2"/>
</dbReference>
<evidence type="ECO:0000256" key="3">
    <source>
        <dbReference type="ARBA" id="ARBA00023027"/>
    </source>
</evidence>
<evidence type="ECO:0000256" key="5">
    <source>
        <dbReference type="SAM" id="MobiDB-lite"/>
    </source>
</evidence>
<dbReference type="PANTHER" id="PTHR42789:SF1">
    <property type="entry name" value="D-ISOMER SPECIFIC 2-HYDROXYACID DEHYDROGENASE FAMILY PROTEIN (AFU_ORTHOLOGUE AFUA_6G10090)"/>
    <property type="match status" value="1"/>
</dbReference>
<evidence type="ECO:0000259" key="6">
    <source>
        <dbReference type="Pfam" id="PF00389"/>
    </source>
</evidence>
<dbReference type="InterPro" id="IPR006139">
    <property type="entry name" value="D-isomer_2_OHA_DH_cat_dom"/>
</dbReference>
<keyword evidence="3" id="KW-0520">NAD</keyword>
<name>A0A427XG74_9TREE</name>
<organism evidence="8 9">
    <name type="scientific">Apiotrichum porosum</name>
    <dbReference type="NCBI Taxonomy" id="105984"/>
    <lineage>
        <taxon>Eukaryota</taxon>
        <taxon>Fungi</taxon>
        <taxon>Dikarya</taxon>
        <taxon>Basidiomycota</taxon>
        <taxon>Agaricomycotina</taxon>
        <taxon>Tremellomycetes</taxon>
        <taxon>Trichosporonales</taxon>
        <taxon>Trichosporonaceae</taxon>
        <taxon>Apiotrichum</taxon>
    </lineage>
</organism>
<evidence type="ECO:0000256" key="4">
    <source>
        <dbReference type="RuleBase" id="RU003719"/>
    </source>
</evidence>
<dbReference type="Proteomes" id="UP000279236">
    <property type="component" value="Unassembled WGS sequence"/>
</dbReference>
<dbReference type="SUPFAM" id="SSF52283">
    <property type="entry name" value="Formate/glycerate dehydrogenase catalytic domain-like"/>
    <property type="match status" value="1"/>
</dbReference>
<dbReference type="GeneID" id="39587419"/>
<dbReference type="PROSITE" id="PS00670">
    <property type="entry name" value="D_2_HYDROXYACID_DH_2"/>
    <property type="match status" value="1"/>
</dbReference>
<dbReference type="GO" id="GO:0051287">
    <property type="term" value="F:NAD binding"/>
    <property type="evidence" value="ECO:0007669"/>
    <property type="project" value="InterPro"/>
</dbReference>
<dbReference type="AlphaFoldDB" id="A0A427XG74"/>
<dbReference type="EMBL" id="RSCE01000014">
    <property type="protein sequence ID" value="RSH77816.1"/>
    <property type="molecule type" value="Genomic_DNA"/>
</dbReference>
<evidence type="ECO:0000313" key="8">
    <source>
        <dbReference type="EMBL" id="RSH77816.1"/>
    </source>
</evidence>
<evidence type="ECO:0000259" key="7">
    <source>
        <dbReference type="Pfam" id="PF02826"/>
    </source>
</evidence>
<evidence type="ECO:0000256" key="1">
    <source>
        <dbReference type="ARBA" id="ARBA00005854"/>
    </source>
</evidence>
<dbReference type="SUPFAM" id="SSF51735">
    <property type="entry name" value="NAD(P)-binding Rossmann-fold domains"/>
    <property type="match status" value="1"/>
</dbReference>
<gene>
    <name evidence="8" type="ORF">EHS24_002876</name>
</gene>
<dbReference type="InterPro" id="IPR006140">
    <property type="entry name" value="D-isomer_DH_NAD-bd"/>
</dbReference>
<feature type="domain" description="D-isomer specific 2-hydroxyacid dehydrogenase catalytic" evidence="6">
    <location>
        <begin position="34"/>
        <end position="352"/>
    </location>
</feature>
<feature type="region of interest" description="Disordered" evidence="5">
    <location>
        <begin position="1"/>
        <end position="24"/>
    </location>
</feature>
<sequence length="353" mass="37503">MTHDTGTNNMVANDTATGPDAKTVGATPASEATVFVASRIHRKSLEYAQRVFKRVVQPNVDGWPLERCLTECDAALVRVFDYPAEYVAKGKRLKIIARNGTGYDSINLPACKEHGVIVTNVPGGNAPAVGELTIALALAVMRRVVETNNRIRSGEQLPSIDALSIGLRGKTVGLVGMGSIAYEAAKLFAAFQCPIIVYAPTSPPERWNVPSEQYPTAVAHTRAASLDELLQTADVVSLHCPLTASTRNMIGARELALMKTESVLINTSRGGMIDEDALAVALSTGQIYGAGLDVMAHEPAFGANLGALRDLPNVVILPHLGGSTEATTEMGCNEAIDIIRDYLDGKGARNRVA</sequence>
<dbReference type="RefSeq" id="XP_028472963.1">
    <property type="nucleotide sequence ID" value="XM_028618596.1"/>
</dbReference>
<dbReference type="InterPro" id="IPR036291">
    <property type="entry name" value="NAD(P)-bd_dom_sf"/>
</dbReference>
<feature type="domain" description="D-isomer specific 2-hydroxyacid dehydrogenase NAD-binding" evidence="7">
    <location>
        <begin position="134"/>
        <end position="321"/>
    </location>
</feature>
<dbReference type="InterPro" id="IPR029753">
    <property type="entry name" value="D-isomer_DH_CS"/>
</dbReference>
<proteinExistence type="inferred from homology"/>
<dbReference type="Pfam" id="PF00389">
    <property type="entry name" value="2-Hacid_dh"/>
    <property type="match status" value="1"/>
</dbReference>
<dbReference type="PANTHER" id="PTHR42789">
    <property type="entry name" value="D-ISOMER SPECIFIC 2-HYDROXYACID DEHYDROGENASE FAMILY PROTEIN (AFU_ORTHOLOGUE AFUA_6G10090)"/>
    <property type="match status" value="1"/>
</dbReference>
<reference evidence="8 9" key="1">
    <citation type="submission" date="2018-11" db="EMBL/GenBank/DDBJ databases">
        <title>Genome sequence of Apiotrichum porosum DSM 27194.</title>
        <authorList>
            <person name="Aliyu H."/>
            <person name="Gorte O."/>
            <person name="Ochsenreither K."/>
        </authorList>
    </citation>
    <scope>NUCLEOTIDE SEQUENCE [LARGE SCALE GENOMIC DNA]</scope>
    <source>
        <strain evidence="8 9">DSM 27194</strain>
    </source>
</reference>
<comment type="similarity">
    <text evidence="1 4">Belongs to the D-isomer specific 2-hydroxyacid dehydrogenase family.</text>
</comment>
<dbReference type="OrthoDB" id="298012at2759"/>
<dbReference type="Pfam" id="PF02826">
    <property type="entry name" value="2-Hacid_dh_C"/>
    <property type="match status" value="1"/>
</dbReference>
<evidence type="ECO:0000313" key="9">
    <source>
        <dbReference type="Proteomes" id="UP000279236"/>
    </source>
</evidence>
<evidence type="ECO:0000256" key="2">
    <source>
        <dbReference type="ARBA" id="ARBA00023002"/>
    </source>
</evidence>